<keyword evidence="7" id="KW-1185">Reference proteome</keyword>
<dbReference type="Proteomes" id="UP001530377">
    <property type="component" value="Unassembled WGS sequence"/>
</dbReference>
<protein>
    <recommendedName>
        <fullName evidence="5">HSF-type DNA-binding domain-containing protein</fullName>
    </recommendedName>
</protein>
<evidence type="ECO:0000313" key="6">
    <source>
        <dbReference type="EMBL" id="KAL3808962.1"/>
    </source>
</evidence>
<evidence type="ECO:0000256" key="2">
    <source>
        <dbReference type="ARBA" id="ARBA00023125"/>
    </source>
</evidence>
<dbReference type="Pfam" id="PF00447">
    <property type="entry name" value="HSF_DNA-bind"/>
    <property type="match status" value="1"/>
</dbReference>
<evidence type="ECO:0000259" key="5">
    <source>
        <dbReference type="SMART" id="SM00415"/>
    </source>
</evidence>
<proteinExistence type="inferred from homology"/>
<sequence>MALVENDLPLFGIELESIISPNSSLSSLNGLMEEKAKLEQISIKPRESMSTRCSFEMNATNVRLNKFVRRLHDMLTKERGRGVVEWRRGLLILHSISGAFTEEILPKYFNARNFKTFRRQLNYYGFIHLRTLCASGSATTALWVNQYLANHGSDSISSVLMLRRVEPHEMSKTPEGRRERKNEATTSIEVDDLGGRVSNCDEVPSQVCLNSFNKEETFISREQNDPFIDQAAGILLLLGHTVA</sequence>
<feature type="domain" description="HSF-type DNA-binding" evidence="5">
    <location>
        <begin position="63"/>
        <end position="241"/>
    </location>
</feature>
<dbReference type="EMBL" id="JALLPB020000453">
    <property type="protein sequence ID" value="KAL3808962.1"/>
    <property type="molecule type" value="Genomic_DNA"/>
</dbReference>
<evidence type="ECO:0000313" key="7">
    <source>
        <dbReference type="Proteomes" id="UP001530377"/>
    </source>
</evidence>
<comment type="subcellular location">
    <subcellularLocation>
        <location evidence="1">Nucleus</location>
    </subcellularLocation>
</comment>
<dbReference type="GO" id="GO:0005634">
    <property type="term" value="C:nucleus"/>
    <property type="evidence" value="ECO:0007669"/>
    <property type="project" value="UniProtKB-SubCell"/>
</dbReference>
<accession>A0ABD3R7I1</accession>
<dbReference type="InterPro" id="IPR000232">
    <property type="entry name" value="HSF_DNA-bd"/>
</dbReference>
<keyword evidence="3" id="KW-0539">Nucleus</keyword>
<evidence type="ECO:0000256" key="1">
    <source>
        <dbReference type="ARBA" id="ARBA00004123"/>
    </source>
</evidence>
<keyword evidence="2" id="KW-0238">DNA-binding</keyword>
<evidence type="ECO:0000256" key="4">
    <source>
        <dbReference type="RuleBase" id="RU004020"/>
    </source>
</evidence>
<dbReference type="SMART" id="SM00415">
    <property type="entry name" value="HSF"/>
    <property type="match status" value="1"/>
</dbReference>
<organism evidence="6 7">
    <name type="scientific">Cyclostephanos tholiformis</name>
    <dbReference type="NCBI Taxonomy" id="382380"/>
    <lineage>
        <taxon>Eukaryota</taxon>
        <taxon>Sar</taxon>
        <taxon>Stramenopiles</taxon>
        <taxon>Ochrophyta</taxon>
        <taxon>Bacillariophyta</taxon>
        <taxon>Coscinodiscophyceae</taxon>
        <taxon>Thalassiosirophycidae</taxon>
        <taxon>Stephanodiscales</taxon>
        <taxon>Stephanodiscaceae</taxon>
        <taxon>Cyclostephanos</taxon>
    </lineage>
</organism>
<dbReference type="Gene3D" id="1.10.10.10">
    <property type="entry name" value="Winged helix-like DNA-binding domain superfamily/Winged helix DNA-binding domain"/>
    <property type="match status" value="1"/>
</dbReference>
<gene>
    <name evidence="6" type="ORF">ACHAXA_005154</name>
</gene>
<evidence type="ECO:0000256" key="3">
    <source>
        <dbReference type="ARBA" id="ARBA00023242"/>
    </source>
</evidence>
<dbReference type="SUPFAM" id="SSF46785">
    <property type="entry name" value="Winged helix' DNA-binding domain"/>
    <property type="match status" value="1"/>
</dbReference>
<reference evidence="6 7" key="1">
    <citation type="submission" date="2024-10" db="EMBL/GenBank/DDBJ databases">
        <title>Updated reference genomes for cyclostephanoid diatoms.</title>
        <authorList>
            <person name="Roberts W.R."/>
            <person name="Alverson A.J."/>
        </authorList>
    </citation>
    <scope>NUCLEOTIDE SEQUENCE [LARGE SCALE GENOMIC DNA]</scope>
    <source>
        <strain evidence="6 7">AJA228-03</strain>
    </source>
</reference>
<comment type="similarity">
    <text evidence="4">Belongs to the HSF family.</text>
</comment>
<dbReference type="AlphaFoldDB" id="A0ABD3R7I1"/>
<dbReference type="GO" id="GO:0003677">
    <property type="term" value="F:DNA binding"/>
    <property type="evidence" value="ECO:0007669"/>
    <property type="project" value="UniProtKB-KW"/>
</dbReference>
<comment type="caution">
    <text evidence="6">The sequence shown here is derived from an EMBL/GenBank/DDBJ whole genome shotgun (WGS) entry which is preliminary data.</text>
</comment>
<dbReference type="InterPro" id="IPR036388">
    <property type="entry name" value="WH-like_DNA-bd_sf"/>
</dbReference>
<name>A0ABD3R7I1_9STRA</name>
<dbReference type="InterPro" id="IPR036390">
    <property type="entry name" value="WH_DNA-bd_sf"/>
</dbReference>
<dbReference type="FunFam" id="1.10.10.10:FF:001611">
    <property type="entry name" value="Predicted protein"/>
    <property type="match status" value="1"/>
</dbReference>